<keyword evidence="4" id="KW-0862">Zinc</keyword>
<evidence type="ECO:0000313" key="7">
    <source>
        <dbReference type="Proteomes" id="UP000295008"/>
    </source>
</evidence>
<dbReference type="PANTHER" id="PTHR35005">
    <property type="entry name" value="3-DEHYDRO-SCYLLO-INOSOSE HYDROLASE"/>
    <property type="match status" value="1"/>
</dbReference>
<keyword evidence="7" id="KW-1185">Reference proteome</keyword>
<dbReference type="AlphaFoldDB" id="A0A4R1SCS6"/>
<dbReference type="GO" id="GO:0016811">
    <property type="term" value="F:hydrolase activity, acting on carbon-nitrogen (but not peptide) bonds, in linear amides"/>
    <property type="evidence" value="ECO:0007669"/>
    <property type="project" value="TreeGrafter"/>
</dbReference>
<evidence type="ECO:0000256" key="4">
    <source>
        <dbReference type="ARBA" id="ARBA00022833"/>
    </source>
</evidence>
<accession>A0A4R1SCS6</accession>
<evidence type="ECO:0000256" key="5">
    <source>
        <dbReference type="ARBA" id="ARBA00024029"/>
    </source>
</evidence>
<protein>
    <submittedName>
        <fullName evidence="6">Creatinine amidohydrolase</fullName>
    </submittedName>
</protein>
<dbReference type="GO" id="GO:0046872">
    <property type="term" value="F:metal ion binding"/>
    <property type="evidence" value="ECO:0007669"/>
    <property type="project" value="UniProtKB-KW"/>
</dbReference>
<dbReference type="SUPFAM" id="SSF102215">
    <property type="entry name" value="Creatininase"/>
    <property type="match status" value="1"/>
</dbReference>
<dbReference type="EMBL" id="SLUN01000002">
    <property type="protein sequence ID" value="TCL76402.1"/>
    <property type="molecule type" value="Genomic_DNA"/>
</dbReference>
<evidence type="ECO:0000256" key="2">
    <source>
        <dbReference type="ARBA" id="ARBA00022723"/>
    </source>
</evidence>
<keyword evidence="3 6" id="KW-0378">Hydrolase</keyword>
<dbReference type="InterPro" id="IPR003785">
    <property type="entry name" value="Creatininase/forma_Hydrolase"/>
</dbReference>
<dbReference type="Gene3D" id="3.40.50.10310">
    <property type="entry name" value="Creatininase"/>
    <property type="match status" value="1"/>
</dbReference>
<comment type="caution">
    <text evidence="6">The sequence shown here is derived from an EMBL/GenBank/DDBJ whole genome shotgun (WGS) entry which is preliminary data.</text>
</comment>
<evidence type="ECO:0000256" key="1">
    <source>
        <dbReference type="ARBA" id="ARBA00001947"/>
    </source>
</evidence>
<dbReference type="RefSeq" id="WP_243662772.1">
    <property type="nucleotide sequence ID" value="NZ_SLUN01000002.1"/>
</dbReference>
<keyword evidence="2" id="KW-0479">Metal-binding</keyword>
<dbReference type="PANTHER" id="PTHR35005:SF1">
    <property type="entry name" value="2-AMINO-5-FORMYLAMINO-6-RIBOSYLAMINOPYRIMIDIN-4(3H)-ONE 5'-MONOPHOSPHATE DEFORMYLASE"/>
    <property type="match status" value="1"/>
</dbReference>
<evidence type="ECO:0000313" key="6">
    <source>
        <dbReference type="EMBL" id="TCL76402.1"/>
    </source>
</evidence>
<name>A0A4R1SCS6_HYDET</name>
<comment type="similarity">
    <text evidence="5">Belongs to the creatininase superfamily.</text>
</comment>
<dbReference type="Pfam" id="PF02633">
    <property type="entry name" value="Creatininase"/>
    <property type="match status" value="1"/>
</dbReference>
<comment type="cofactor">
    <cofactor evidence="1">
        <name>Zn(2+)</name>
        <dbReference type="ChEBI" id="CHEBI:29105"/>
    </cofactor>
</comment>
<gene>
    <name evidence="6" type="ORF">EDC14_1002161</name>
</gene>
<reference evidence="6 7" key="1">
    <citation type="submission" date="2019-03" db="EMBL/GenBank/DDBJ databases">
        <title>Genomic Encyclopedia of Type Strains, Phase IV (KMG-IV): sequencing the most valuable type-strain genomes for metagenomic binning, comparative biology and taxonomic classification.</title>
        <authorList>
            <person name="Goeker M."/>
        </authorList>
    </citation>
    <scope>NUCLEOTIDE SEQUENCE [LARGE SCALE GENOMIC DNA]</scope>
    <source>
        <strain evidence="6 7">LX-B</strain>
    </source>
</reference>
<dbReference type="Proteomes" id="UP000295008">
    <property type="component" value="Unassembled WGS sequence"/>
</dbReference>
<proteinExistence type="inferred from homology"/>
<evidence type="ECO:0000256" key="3">
    <source>
        <dbReference type="ARBA" id="ARBA00022801"/>
    </source>
</evidence>
<sequence>MSILQKMTGHQYRTGPKFDKAIIAVGSCENHGYHLPFGTDTFVSSMLAERVAEQVEGLLVLPPVNVGMSQHYAHFPFSLTLSPETLIAVLKDILESTVRNGIEKIFIMNGHDGNIAPIEIAARAIKLAHPRAKIATLDAWWVTAGKLLPKDTFAVWNGLGHAGEGETSIGLALFPELIQMEHAKGVVPNLPENIEIKWNFAELTNTGATGDPSKATAGKGQKMVRVLVDEVVRFIREMDGRNWQYASPESALPQG</sequence>
<dbReference type="GO" id="GO:0009231">
    <property type="term" value="P:riboflavin biosynthetic process"/>
    <property type="evidence" value="ECO:0007669"/>
    <property type="project" value="TreeGrafter"/>
</dbReference>
<dbReference type="InterPro" id="IPR024087">
    <property type="entry name" value="Creatininase-like_sf"/>
</dbReference>
<organism evidence="6 7">
    <name type="scientific">Hydrogenispora ethanolica</name>
    <dbReference type="NCBI Taxonomy" id="1082276"/>
    <lineage>
        <taxon>Bacteria</taxon>
        <taxon>Bacillati</taxon>
        <taxon>Bacillota</taxon>
        <taxon>Hydrogenispora</taxon>
    </lineage>
</organism>